<evidence type="ECO:0000256" key="5">
    <source>
        <dbReference type="RuleBase" id="RU003560"/>
    </source>
</evidence>
<comment type="caution">
    <text evidence="7">The sequence shown here is derived from an EMBL/GenBank/DDBJ whole genome shotgun (WGS) entry which is preliminary data.</text>
</comment>
<gene>
    <name evidence="7" type="ORF">IAB08_09950</name>
</gene>
<dbReference type="Pfam" id="PF00202">
    <property type="entry name" value="Aminotran_3"/>
    <property type="match status" value="1"/>
</dbReference>
<dbReference type="GO" id="GO:0008483">
    <property type="term" value="F:transaminase activity"/>
    <property type="evidence" value="ECO:0007669"/>
    <property type="project" value="UniProtKB-KW"/>
</dbReference>
<feature type="region of interest" description="Disordered" evidence="6">
    <location>
        <begin position="1"/>
        <end position="41"/>
    </location>
</feature>
<dbReference type="InterPro" id="IPR015421">
    <property type="entry name" value="PyrdxlP-dep_Trfase_major"/>
</dbReference>
<dbReference type="PROSITE" id="PS00600">
    <property type="entry name" value="AA_TRANSFER_CLASS_3"/>
    <property type="match status" value="1"/>
</dbReference>
<sequence>MFFPKAEKKQQGRQVSQSRASKNASIADPDRHPPLQNIEEHDNMDPRHQHLFKRYIAQASNFPPFIVDVAKGEGVYIWNQEGKRYIDFISSICVNNVGHRNPVVLKALEEQMQKYLHIMVYGEFIQQPQLDLAEELCGSLPPQLQKIFLLNSGSESIEGAIKLARLYNHRGEIISFANSYHGSTMGAMSALGNEPIRQRFDPLLPEHKMLEYNNTDQLDAISDKTCCVVAEVIQSGGGMMEASQEFMQKLRQKCTEHGALLIFDEIQSGFGRTGKLFAFEHYNVVPDILCIAKGMGGGMPIGAFVASQELMALLDNEHPLMGHASTFGGHPMSCVASLAALRLIKSPEVLPKVEAKGQRIRRHLQEIPQVKEVHGKGLFLAAHFENDEITAKVQERCMENGFISFWLLFNHKALALTPPLTISDEEIDYGMELFKKSVREAVS</sequence>
<evidence type="ECO:0000256" key="3">
    <source>
        <dbReference type="ARBA" id="ARBA00022679"/>
    </source>
</evidence>
<keyword evidence="4 5" id="KW-0663">Pyridoxal phosphate</keyword>
<dbReference type="SUPFAM" id="SSF53383">
    <property type="entry name" value="PLP-dependent transferases"/>
    <property type="match status" value="1"/>
</dbReference>
<dbReference type="InterPro" id="IPR015422">
    <property type="entry name" value="PyrdxlP-dep_Trfase_small"/>
</dbReference>
<dbReference type="PIRSF" id="PIRSF000521">
    <property type="entry name" value="Transaminase_4ab_Lys_Orn"/>
    <property type="match status" value="1"/>
</dbReference>
<feature type="compositionally biased region" description="Basic and acidic residues" evidence="6">
    <location>
        <begin position="28"/>
        <end position="41"/>
    </location>
</feature>
<keyword evidence="3" id="KW-0808">Transferase</keyword>
<feature type="compositionally biased region" description="Basic and acidic residues" evidence="6">
    <location>
        <begin position="1"/>
        <end position="10"/>
    </location>
</feature>
<dbReference type="Gene3D" id="3.40.640.10">
    <property type="entry name" value="Type I PLP-dependent aspartate aminotransferase-like (Major domain)"/>
    <property type="match status" value="1"/>
</dbReference>
<accession>A0A9D9H056</accession>
<dbReference type="PANTHER" id="PTHR11986:SF79">
    <property type="entry name" value="ACETYLORNITHINE AMINOTRANSFERASE, MITOCHONDRIAL"/>
    <property type="match status" value="1"/>
</dbReference>
<keyword evidence="2 7" id="KW-0032">Aminotransferase</keyword>
<dbReference type="EMBL" id="JADIMZ010000154">
    <property type="protein sequence ID" value="MBO8433595.1"/>
    <property type="molecule type" value="Genomic_DNA"/>
</dbReference>
<organism evidence="7 8">
    <name type="scientific">Candidatus Pullibacteroides excrementavium</name>
    <dbReference type="NCBI Taxonomy" id="2840905"/>
    <lineage>
        <taxon>Bacteria</taxon>
        <taxon>Pseudomonadati</taxon>
        <taxon>Bacteroidota</taxon>
        <taxon>Bacteroidia</taxon>
        <taxon>Bacteroidales</taxon>
        <taxon>Candidatus Pullibacteroides</taxon>
    </lineage>
</organism>
<dbReference type="InterPro" id="IPR015424">
    <property type="entry name" value="PyrdxlP-dep_Trfase"/>
</dbReference>
<proteinExistence type="inferred from homology"/>
<evidence type="ECO:0000256" key="6">
    <source>
        <dbReference type="SAM" id="MobiDB-lite"/>
    </source>
</evidence>
<evidence type="ECO:0000313" key="7">
    <source>
        <dbReference type="EMBL" id="MBO8433595.1"/>
    </source>
</evidence>
<dbReference type="InterPro" id="IPR049704">
    <property type="entry name" value="Aminotrans_3_PPA_site"/>
</dbReference>
<dbReference type="GO" id="GO:0042802">
    <property type="term" value="F:identical protein binding"/>
    <property type="evidence" value="ECO:0007669"/>
    <property type="project" value="TreeGrafter"/>
</dbReference>
<evidence type="ECO:0000313" key="8">
    <source>
        <dbReference type="Proteomes" id="UP000823612"/>
    </source>
</evidence>
<protein>
    <submittedName>
        <fullName evidence="7">Aspartate aminotransferase family protein</fullName>
    </submittedName>
</protein>
<reference evidence="7" key="2">
    <citation type="journal article" date="2021" name="PeerJ">
        <title>Extensive microbial diversity within the chicken gut microbiome revealed by metagenomics and culture.</title>
        <authorList>
            <person name="Gilroy R."/>
            <person name="Ravi A."/>
            <person name="Getino M."/>
            <person name="Pursley I."/>
            <person name="Horton D.L."/>
            <person name="Alikhan N.F."/>
            <person name="Baker D."/>
            <person name="Gharbi K."/>
            <person name="Hall N."/>
            <person name="Watson M."/>
            <person name="Adriaenssens E.M."/>
            <person name="Foster-Nyarko E."/>
            <person name="Jarju S."/>
            <person name="Secka A."/>
            <person name="Antonio M."/>
            <person name="Oren A."/>
            <person name="Chaudhuri R.R."/>
            <person name="La Ragione R."/>
            <person name="Hildebrand F."/>
            <person name="Pallen M.J."/>
        </authorList>
    </citation>
    <scope>NUCLEOTIDE SEQUENCE</scope>
    <source>
        <strain evidence="7">2889</strain>
    </source>
</reference>
<dbReference type="AlphaFoldDB" id="A0A9D9H056"/>
<dbReference type="Proteomes" id="UP000823612">
    <property type="component" value="Unassembled WGS sequence"/>
</dbReference>
<dbReference type="FunFam" id="3.40.640.10:FF:000004">
    <property type="entry name" value="Acetylornithine aminotransferase"/>
    <property type="match status" value="1"/>
</dbReference>
<name>A0A9D9H056_9BACT</name>
<evidence type="ECO:0000256" key="2">
    <source>
        <dbReference type="ARBA" id="ARBA00022576"/>
    </source>
</evidence>
<dbReference type="InterPro" id="IPR005814">
    <property type="entry name" value="Aminotrans_3"/>
</dbReference>
<dbReference type="GO" id="GO:0030170">
    <property type="term" value="F:pyridoxal phosphate binding"/>
    <property type="evidence" value="ECO:0007669"/>
    <property type="project" value="InterPro"/>
</dbReference>
<dbReference type="PANTHER" id="PTHR11986">
    <property type="entry name" value="AMINOTRANSFERASE CLASS III"/>
    <property type="match status" value="1"/>
</dbReference>
<evidence type="ECO:0000256" key="1">
    <source>
        <dbReference type="ARBA" id="ARBA00001933"/>
    </source>
</evidence>
<dbReference type="Gene3D" id="3.90.1150.10">
    <property type="entry name" value="Aspartate Aminotransferase, domain 1"/>
    <property type="match status" value="1"/>
</dbReference>
<reference evidence="7" key="1">
    <citation type="submission" date="2020-10" db="EMBL/GenBank/DDBJ databases">
        <authorList>
            <person name="Gilroy R."/>
        </authorList>
    </citation>
    <scope>NUCLEOTIDE SEQUENCE</scope>
    <source>
        <strain evidence="7">2889</strain>
    </source>
</reference>
<dbReference type="InterPro" id="IPR050103">
    <property type="entry name" value="Class-III_PLP-dep_AT"/>
</dbReference>
<comment type="similarity">
    <text evidence="5">Belongs to the class-III pyridoxal-phosphate-dependent aminotransferase family.</text>
</comment>
<dbReference type="CDD" id="cd00610">
    <property type="entry name" value="OAT_like"/>
    <property type="match status" value="1"/>
</dbReference>
<comment type="cofactor">
    <cofactor evidence="1">
        <name>pyridoxal 5'-phosphate</name>
        <dbReference type="ChEBI" id="CHEBI:597326"/>
    </cofactor>
</comment>
<evidence type="ECO:0000256" key="4">
    <source>
        <dbReference type="ARBA" id="ARBA00022898"/>
    </source>
</evidence>
<feature type="compositionally biased region" description="Polar residues" evidence="6">
    <location>
        <begin position="12"/>
        <end position="24"/>
    </location>
</feature>